<feature type="compositionally biased region" description="Low complexity" evidence="1">
    <location>
        <begin position="197"/>
        <end position="221"/>
    </location>
</feature>
<evidence type="ECO:0000256" key="1">
    <source>
        <dbReference type="SAM" id="MobiDB-lite"/>
    </source>
</evidence>
<organism evidence="2 3">
    <name type="scientific">Cutaneotrichosporon spelunceum</name>
    <dbReference type="NCBI Taxonomy" id="1672016"/>
    <lineage>
        <taxon>Eukaryota</taxon>
        <taxon>Fungi</taxon>
        <taxon>Dikarya</taxon>
        <taxon>Basidiomycota</taxon>
        <taxon>Agaricomycotina</taxon>
        <taxon>Tremellomycetes</taxon>
        <taxon>Trichosporonales</taxon>
        <taxon>Trichosporonaceae</taxon>
        <taxon>Cutaneotrichosporon</taxon>
    </lineage>
</organism>
<reference evidence="2" key="1">
    <citation type="journal article" date="2023" name="BMC Genomics">
        <title>Chromosome-level genome assemblies of Cutaneotrichosporon spp. (Trichosporonales, Basidiomycota) reveal imbalanced evolution between nucleotide sequences and chromosome synteny.</title>
        <authorList>
            <person name="Kobayashi Y."/>
            <person name="Kayamori A."/>
            <person name="Aoki K."/>
            <person name="Shiwa Y."/>
            <person name="Matsutani M."/>
            <person name="Fujita N."/>
            <person name="Sugita T."/>
            <person name="Iwasaki W."/>
            <person name="Tanaka N."/>
            <person name="Takashima M."/>
        </authorList>
    </citation>
    <scope>NUCLEOTIDE SEQUENCE</scope>
    <source>
        <strain evidence="2">HIS016</strain>
    </source>
</reference>
<gene>
    <name evidence="2" type="ORF">CspeluHIS016_0400940</name>
</gene>
<feature type="compositionally biased region" description="Low complexity" evidence="1">
    <location>
        <begin position="99"/>
        <end position="121"/>
    </location>
</feature>
<feature type="compositionally biased region" description="Low complexity" evidence="1">
    <location>
        <begin position="232"/>
        <end position="254"/>
    </location>
</feature>
<protein>
    <submittedName>
        <fullName evidence="2">Uncharacterized protein</fullName>
    </submittedName>
</protein>
<feature type="compositionally biased region" description="Polar residues" evidence="1">
    <location>
        <begin position="222"/>
        <end position="231"/>
    </location>
</feature>
<dbReference type="Proteomes" id="UP001222932">
    <property type="component" value="Unassembled WGS sequence"/>
</dbReference>
<reference evidence="2" key="2">
    <citation type="submission" date="2023-06" db="EMBL/GenBank/DDBJ databases">
        <authorList>
            <person name="Kobayashi Y."/>
            <person name="Kayamori A."/>
            <person name="Aoki K."/>
            <person name="Shiwa Y."/>
            <person name="Fujita N."/>
            <person name="Sugita T."/>
            <person name="Iwasaki W."/>
            <person name="Tanaka N."/>
            <person name="Takashima M."/>
        </authorList>
    </citation>
    <scope>NUCLEOTIDE SEQUENCE</scope>
    <source>
        <strain evidence="2">HIS016</strain>
    </source>
</reference>
<feature type="region of interest" description="Disordered" evidence="1">
    <location>
        <begin position="98"/>
        <end position="121"/>
    </location>
</feature>
<feature type="region of interest" description="Disordered" evidence="1">
    <location>
        <begin position="296"/>
        <end position="316"/>
    </location>
</feature>
<evidence type="ECO:0000313" key="2">
    <source>
        <dbReference type="EMBL" id="GMK57260.1"/>
    </source>
</evidence>
<accession>A0AAD3YBP6</accession>
<dbReference type="EMBL" id="BTCM01000004">
    <property type="protein sequence ID" value="GMK57260.1"/>
    <property type="molecule type" value="Genomic_DNA"/>
</dbReference>
<name>A0AAD3YBP6_9TREE</name>
<dbReference type="AlphaFoldDB" id="A0AAD3YBP6"/>
<feature type="region of interest" description="Disordered" evidence="1">
    <location>
        <begin position="171"/>
        <end position="254"/>
    </location>
</feature>
<sequence length="331" mass="35657">MAPEAVMSLPPGAAAPALGRVLDYDMNDAEFFSRSSVHMGTNDSGQPTIRCMSMSLDTFISGTHFSASKTNNHYRPSSTIMSHNMNGTPALPPRSYLRSASSPYTKTSSISSSFMTSGRTSPNRPYVLDVAPPPSADLPFSASPVEEIINFRPGPQRQVSYELPARATHHKYASYDDHRDPLKVRDHRPPRKSASGVYTPPTFPVTSSPPVSVPSTPSVVSNASYGSRSNFSPPSSAQSATSMSPPATPTTPMSMSVEHGIITIASESVDNIPLLDVDTTPKLPLRPVQITPAHSAERIVPLSPTAPKRARRKPVPRLDDDLVERLEAVQV</sequence>
<feature type="compositionally biased region" description="Basic and acidic residues" evidence="1">
    <location>
        <begin position="173"/>
        <end position="184"/>
    </location>
</feature>
<keyword evidence="3" id="KW-1185">Reference proteome</keyword>
<comment type="caution">
    <text evidence="2">The sequence shown here is derived from an EMBL/GenBank/DDBJ whole genome shotgun (WGS) entry which is preliminary data.</text>
</comment>
<evidence type="ECO:0000313" key="3">
    <source>
        <dbReference type="Proteomes" id="UP001222932"/>
    </source>
</evidence>
<proteinExistence type="predicted"/>